<evidence type="ECO:0000256" key="7">
    <source>
        <dbReference type="ARBA" id="ARBA00023136"/>
    </source>
</evidence>
<dbReference type="EnsemblPlants" id="OGLUM12G01210.1">
    <property type="protein sequence ID" value="OGLUM12G01210.1"/>
    <property type="gene ID" value="OGLUM12G01210"/>
</dbReference>
<keyword evidence="12" id="KW-0732">Signal</keyword>
<dbReference type="GO" id="GO:0008270">
    <property type="term" value="F:zinc ion binding"/>
    <property type="evidence" value="ECO:0007669"/>
    <property type="project" value="UniProtKB-KW"/>
</dbReference>
<keyword evidence="4" id="KW-0479">Metal-binding</keyword>
<comment type="similarity">
    <text evidence="8">Belongs to the RING-type zinc finger family. ATL subfamily.</text>
</comment>
<comment type="function">
    <text evidence="10">Plant non-specific lipid-transfer proteins transfer phospholipids as well as galactolipids across membranes. May play a role in wax or cutin deposition in the cell walls of expanding epidermal cells and certain secretory tissues.</text>
</comment>
<keyword evidence="10" id="KW-0813">Transport</keyword>
<keyword evidence="7 11" id="KW-0472">Membrane</keyword>
<evidence type="ECO:0000256" key="3">
    <source>
        <dbReference type="ARBA" id="ARBA00022692"/>
    </source>
</evidence>
<evidence type="ECO:0000259" key="13">
    <source>
        <dbReference type="PROSITE" id="PS50089"/>
    </source>
</evidence>
<feature type="signal peptide" evidence="12">
    <location>
        <begin position="1"/>
        <end position="26"/>
    </location>
</feature>
<keyword evidence="9" id="KW-0863">Zinc-finger</keyword>
<dbReference type="GO" id="GO:0006869">
    <property type="term" value="P:lipid transport"/>
    <property type="evidence" value="ECO:0007669"/>
    <property type="project" value="InterPro"/>
</dbReference>
<dbReference type="Gene3D" id="1.10.110.10">
    <property type="entry name" value="Plant lipid-transfer and hydrophobic proteins"/>
    <property type="match status" value="1"/>
</dbReference>
<dbReference type="Proteomes" id="UP000026961">
    <property type="component" value="Chromosome 12"/>
</dbReference>
<dbReference type="SMART" id="SM00499">
    <property type="entry name" value="AAI"/>
    <property type="match status" value="1"/>
</dbReference>
<dbReference type="PROSITE" id="PS50089">
    <property type="entry name" value="ZF_RING_2"/>
    <property type="match status" value="1"/>
</dbReference>
<evidence type="ECO:0000256" key="1">
    <source>
        <dbReference type="ARBA" id="ARBA00004167"/>
    </source>
</evidence>
<dbReference type="InterPro" id="IPR016140">
    <property type="entry name" value="Bifunc_inhib/LTP/seed_store"/>
</dbReference>
<dbReference type="PANTHER" id="PTHR46905">
    <property type="entry name" value="RING-H2 FINGER PROTEIN ATL78"/>
    <property type="match status" value="1"/>
</dbReference>
<evidence type="ECO:0000256" key="10">
    <source>
        <dbReference type="RuleBase" id="RU000628"/>
    </source>
</evidence>
<reference evidence="14" key="2">
    <citation type="submission" date="2018-05" db="EMBL/GenBank/DDBJ databases">
        <title>OgluRS3 (Oryza glumaepatula Reference Sequence Version 3).</title>
        <authorList>
            <person name="Zhang J."/>
            <person name="Kudrna D."/>
            <person name="Lee S."/>
            <person name="Talag J."/>
            <person name="Welchert J."/>
            <person name="Wing R.A."/>
        </authorList>
    </citation>
    <scope>NUCLEOTIDE SEQUENCE [LARGE SCALE GENOMIC DNA]</scope>
</reference>
<dbReference type="InterPro" id="IPR013083">
    <property type="entry name" value="Znf_RING/FYVE/PHD"/>
</dbReference>
<dbReference type="Gene3D" id="3.30.40.10">
    <property type="entry name" value="Zinc/RING finger domain, C3HC4 (zinc finger)"/>
    <property type="match status" value="1"/>
</dbReference>
<dbReference type="GO" id="GO:0016740">
    <property type="term" value="F:transferase activity"/>
    <property type="evidence" value="ECO:0007669"/>
    <property type="project" value="UniProtKB-KW"/>
</dbReference>
<evidence type="ECO:0000313" key="14">
    <source>
        <dbReference type="EnsemblPlants" id="OGLUM12G01210.1"/>
    </source>
</evidence>
<dbReference type="Pfam" id="PF13639">
    <property type="entry name" value="zf-RING_2"/>
    <property type="match status" value="1"/>
</dbReference>
<evidence type="ECO:0000256" key="11">
    <source>
        <dbReference type="SAM" id="Phobius"/>
    </source>
</evidence>
<dbReference type="InterPro" id="IPR036312">
    <property type="entry name" value="Bifun_inhib/LTP/seed_sf"/>
</dbReference>
<keyword evidence="2" id="KW-0808">Transferase</keyword>
<feature type="transmembrane region" description="Helical" evidence="11">
    <location>
        <begin position="162"/>
        <end position="183"/>
    </location>
</feature>
<evidence type="ECO:0000256" key="5">
    <source>
        <dbReference type="ARBA" id="ARBA00022833"/>
    </source>
</evidence>
<keyword evidence="15" id="KW-1185">Reference proteome</keyword>
<accession>A0A0E0BMZ3</accession>
<evidence type="ECO:0000256" key="9">
    <source>
        <dbReference type="PROSITE-ProRule" id="PRU00175"/>
    </source>
</evidence>
<feature type="domain" description="RING-type" evidence="13">
    <location>
        <begin position="237"/>
        <end position="279"/>
    </location>
</feature>
<evidence type="ECO:0000313" key="15">
    <source>
        <dbReference type="Proteomes" id="UP000026961"/>
    </source>
</evidence>
<dbReference type="SUPFAM" id="SSF47699">
    <property type="entry name" value="Bifunctional inhibitor/lipid-transfer protein/seed storage 2S albumin"/>
    <property type="match status" value="1"/>
</dbReference>
<dbReference type="STRING" id="40148.A0A0E0BMZ3"/>
<evidence type="ECO:0000256" key="2">
    <source>
        <dbReference type="ARBA" id="ARBA00022679"/>
    </source>
</evidence>
<dbReference type="GO" id="GO:0016020">
    <property type="term" value="C:membrane"/>
    <property type="evidence" value="ECO:0007669"/>
    <property type="project" value="UniProtKB-SubCell"/>
</dbReference>
<dbReference type="GO" id="GO:0008289">
    <property type="term" value="F:lipid binding"/>
    <property type="evidence" value="ECO:0007669"/>
    <property type="project" value="UniProtKB-KW"/>
</dbReference>
<dbReference type="PROSITE" id="PS00597">
    <property type="entry name" value="PLANT_LTP"/>
    <property type="match status" value="1"/>
</dbReference>
<dbReference type="InterPro" id="IPR044602">
    <property type="entry name" value="ATL10/ATL72-79-like"/>
</dbReference>
<dbReference type="InterPro" id="IPR001841">
    <property type="entry name" value="Znf_RING"/>
</dbReference>
<dbReference type="SUPFAM" id="SSF57850">
    <property type="entry name" value="RING/U-box"/>
    <property type="match status" value="1"/>
</dbReference>
<dbReference type="SMART" id="SM00184">
    <property type="entry name" value="RING"/>
    <property type="match status" value="1"/>
</dbReference>
<name>A0A0E0BMZ3_9ORYZ</name>
<dbReference type="PRINTS" id="PR00382">
    <property type="entry name" value="LIPIDTRNSFER"/>
</dbReference>
<organism evidence="14">
    <name type="scientific">Oryza glumipatula</name>
    <dbReference type="NCBI Taxonomy" id="40148"/>
    <lineage>
        <taxon>Eukaryota</taxon>
        <taxon>Viridiplantae</taxon>
        <taxon>Streptophyta</taxon>
        <taxon>Embryophyta</taxon>
        <taxon>Tracheophyta</taxon>
        <taxon>Spermatophyta</taxon>
        <taxon>Magnoliopsida</taxon>
        <taxon>Liliopsida</taxon>
        <taxon>Poales</taxon>
        <taxon>Poaceae</taxon>
        <taxon>BOP clade</taxon>
        <taxon>Oryzoideae</taxon>
        <taxon>Oryzeae</taxon>
        <taxon>Oryzinae</taxon>
        <taxon>Oryza</taxon>
    </lineage>
</organism>
<reference evidence="14" key="1">
    <citation type="submission" date="2015-04" db="UniProtKB">
        <authorList>
            <consortium name="EnsemblPlants"/>
        </authorList>
    </citation>
    <scope>IDENTIFICATION</scope>
</reference>
<evidence type="ECO:0000256" key="12">
    <source>
        <dbReference type="SAM" id="SignalP"/>
    </source>
</evidence>
<keyword evidence="6 11" id="KW-1133">Transmembrane helix</keyword>
<dbReference type="Pfam" id="PF00234">
    <property type="entry name" value="Tryp_alpha_amyl"/>
    <property type="match status" value="1"/>
</dbReference>
<dbReference type="AlphaFoldDB" id="A0A0E0BMZ3"/>
<dbReference type="GO" id="GO:0016567">
    <property type="term" value="P:protein ubiquitination"/>
    <property type="evidence" value="ECO:0007669"/>
    <property type="project" value="InterPro"/>
</dbReference>
<dbReference type="InterPro" id="IPR000528">
    <property type="entry name" value="Plant_nsLTP"/>
</dbReference>
<dbReference type="CDD" id="cd16461">
    <property type="entry name" value="RING-H2_EL5-like"/>
    <property type="match status" value="1"/>
</dbReference>
<evidence type="ECO:0000256" key="6">
    <source>
        <dbReference type="ARBA" id="ARBA00022989"/>
    </source>
</evidence>
<sequence length="294" mass="29873">MAALNGKVVVAVMVMAMVVAAPGASAAITCGQVGSAIAPCISYVTGRSGLTQGCCNGVKELNNAARATADRQAACRCLKTLAGSIKSLNLGTVAGVPGKCGVNVGFPISLSTDCNNMYTICVYYPAMRRLGDVVEAPALVLTPASMQQAGGRGSSGALDASMVVILAALLCVVICALGLTSLIRCALHCARGLSPTTATPTPSVSTAATAGLKKTELRRIPVEVYGAKQAGVPDGECAICLGDFADGDKVRVLPRCHHGFHVRCIDTWLAAHTSCPTCRDSILSVHGVVAGGQT</sequence>
<dbReference type="FunFam" id="3.30.40.10:FF:000404">
    <property type="entry name" value="RING-H2 finger protein ATL72-like"/>
    <property type="match status" value="1"/>
</dbReference>
<feature type="chain" id="PRO_5002354906" description="Non-specific lipid-transfer protein" evidence="12">
    <location>
        <begin position="27"/>
        <end position="294"/>
    </location>
</feature>
<dbReference type="PANTHER" id="PTHR46905:SF21">
    <property type="entry name" value="RING-TYPE E3 UBIQUITIN TRANSFERASE"/>
    <property type="match status" value="1"/>
</dbReference>
<protein>
    <recommendedName>
        <fullName evidence="10">Non-specific lipid-transfer protein</fullName>
    </recommendedName>
</protein>
<comment type="subcellular location">
    <subcellularLocation>
        <location evidence="1">Membrane</location>
        <topology evidence="1">Single-pass membrane protein</topology>
    </subcellularLocation>
</comment>
<evidence type="ECO:0000256" key="8">
    <source>
        <dbReference type="ARBA" id="ARBA00024209"/>
    </source>
</evidence>
<proteinExistence type="inferred from homology"/>
<dbReference type="CDD" id="cd01960">
    <property type="entry name" value="nsLTP1"/>
    <property type="match status" value="1"/>
</dbReference>
<keyword evidence="10" id="KW-0446">Lipid-binding</keyword>
<keyword evidence="5" id="KW-0862">Zinc</keyword>
<keyword evidence="3 11" id="KW-0812">Transmembrane</keyword>
<comment type="similarity">
    <text evidence="10">Belongs to the plant LTP family.</text>
</comment>
<dbReference type="Gramene" id="OGLUM12G01210.1">
    <property type="protein sequence ID" value="OGLUM12G01210.1"/>
    <property type="gene ID" value="OGLUM12G01210"/>
</dbReference>
<evidence type="ECO:0000256" key="4">
    <source>
        <dbReference type="ARBA" id="ARBA00022723"/>
    </source>
</evidence>